<evidence type="ECO:0000313" key="2">
    <source>
        <dbReference type="EMBL" id="MDI7921496.1"/>
    </source>
</evidence>
<evidence type="ECO:0000313" key="3">
    <source>
        <dbReference type="Proteomes" id="UP001161580"/>
    </source>
</evidence>
<dbReference type="AlphaFoldDB" id="A0AAE3QAV3"/>
<sequence length="235" mass="25240">MCIASFMFFAIYFDYITWAMVQLSGCAQVAGSCGRIGARMSGEFKPLGFWATGAVMIACTVMRIRYLRLHVGWALAAAVWFLVSAPFLMLFDDMWSGQLTFGAVFSTVPIAFLYLVAFAIYLSFPLEEHTERGGEDEEEGPMARLPERLRLATGLAALHSVLLSLAIAPEFPKVVTQLSESVGLGEMLSNAQPTAAYLLNFGTGGMAPAYAILAIFIAGLGAGVVTRTNALSVPA</sequence>
<reference evidence="2" key="1">
    <citation type="submission" date="2022-03" db="EMBL/GenBank/DDBJ databases">
        <title>Fererhizobium litorale gen. nov., sp. nov., isolated from sandy sediments of the Sea of Japan seashore.</title>
        <authorList>
            <person name="Romanenko L."/>
            <person name="Kurilenko V."/>
            <person name="Otstavnykh N."/>
            <person name="Svetashev V."/>
            <person name="Tekutyeva L."/>
            <person name="Isaeva M."/>
            <person name="Mikhailov V."/>
        </authorList>
    </citation>
    <scope>NUCLEOTIDE SEQUENCE</scope>
    <source>
        <strain evidence="2">KMM 9576</strain>
    </source>
</reference>
<organism evidence="2 3">
    <name type="scientific">Ferirhizobium litorale</name>
    <dbReference type="NCBI Taxonomy" id="2927786"/>
    <lineage>
        <taxon>Bacteria</taxon>
        <taxon>Pseudomonadati</taxon>
        <taxon>Pseudomonadota</taxon>
        <taxon>Alphaproteobacteria</taxon>
        <taxon>Hyphomicrobiales</taxon>
        <taxon>Rhizobiaceae</taxon>
        <taxon>Ferirhizobium</taxon>
    </lineage>
</organism>
<feature type="transmembrane region" description="Helical" evidence="1">
    <location>
        <begin position="103"/>
        <end position="124"/>
    </location>
</feature>
<evidence type="ECO:0000256" key="1">
    <source>
        <dbReference type="SAM" id="Phobius"/>
    </source>
</evidence>
<gene>
    <name evidence="2" type="ORF">MRS75_05280</name>
</gene>
<keyword evidence="1" id="KW-1133">Transmembrane helix</keyword>
<dbReference type="RefSeq" id="WP_311794264.1">
    <property type="nucleotide sequence ID" value="NZ_JALDYZ010000002.1"/>
</dbReference>
<protein>
    <submittedName>
        <fullName evidence="2">Uncharacterized protein</fullName>
    </submittedName>
</protein>
<feature type="transmembrane region" description="Helical" evidence="1">
    <location>
        <begin position="47"/>
        <end position="64"/>
    </location>
</feature>
<feature type="transmembrane region" description="Helical" evidence="1">
    <location>
        <begin position="71"/>
        <end position="91"/>
    </location>
</feature>
<keyword evidence="1" id="KW-0812">Transmembrane</keyword>
<keyword evidence="3" id="KW-1185">Reference proteome</keyword>
<dbReference type="Proteomes" id="UP001161580">
    <property type="component" value="Unassembled WGS sequence"/>
</dbReference>
<name>A0AAE3QAV3_9HYPH</name>
<keyword evidence="1" id="KW-0472">Membrane</keyword>
<dbReference type="EMBL" id="JALDYZ010000002">
    <property type="protein sequence ID" value="MDI7921496.1"/>
    <property type="molecule type" value="Genomic_DNA"/>
</dbReference>
<accession>A0AAE3QAV3</accession>
<proteinExistence type="predicted"/>
<feature type="transmembrane region" description="Helical" evidence="1">
    <location>
        <begin position="207"/>
        <end position="226"/>
    </location>
</feature>
<comment type="caution">
    <text evidence="2">The sequence shown here is derived from an EMBL/GenBank/DDBJ whole genome shotgun (WGS) entry which is preliminary data.</text>
</comment>